<organism evidence="2 3">
    <name type="scientific">Marasmius crinis-equi</name>
    <dbReference type="NCBI Taxonomy" id="585013"/>
    <lineage>
        <taxon>Eukaryota</taxon>
        <taxon>Fungi</taxon>
        <taxon>Dikarya</taxon>
        <taxon>Basidiomycota</taxon>
        <taxon>Agaricomycotina</taxon>
        <taxon>Agaricomycetes</taxon>
        <taxon>Agaricomycetidae</taxon>
        <taxon>Agaricales</taxon>
        <taxon>Marasmiineae</taxon>
        <taxon>Marasmiaceae</taxon>
        <taxon>Marasmius</taxon>
    </lineage>
</organism>
<dbReference type="Proteomes" id="UP001465976">
    <property type="component" value="Unassembled WGS sequence"/>
</dbReference>
<evidence type="ECO:0000256" key="1">
    <source>
        <dbReference type="SAM" id="MobiDB-lite"/>
    </source>
</evidence>
<comment type="caution">
    <text evidence="2">The sequence shown here is derived from an EMBL/GenBank/DDBJ whole genome shotgun (WGS) entry which is preliminary data.</text>
</comment>
<sequence>MNSICYHARTRIFHPIFFQNVTLARSSHQRFHSQSSVDSESPQPLAVPSDVNLELRRTSARGQTPSNNELQEYEEHIRRSSPITPHTRHKRSRKNVLQTKFDGRQQIMAEEIQKLFSKIPVPNGEGKANEDHKASGADESRPSSQEEEDREAHKKPKKLNKSRKAKAQEREETGEADETLETHKEPARARRRNRKIARRAKAVALVRKAKRVSAGGDVKEPAQGMNFTERVQGVLGVASTKAGALTKKTKRVSEKDSTGEEDVKESAPGLNFSKRIEGFLGEVSTADVLTDLEPPTQQNPIARLAHGLDRVLFNPGVHWLRDPRSRVYNFHPSIETIPKVFDFAFERLTGFVKSSRDEDLWALAKREDRKFGGSTSSLSGMLCHIYFMLSGNKDPDLSTLSKRFQREPSTFTPGQRMATSVVFNHKDGRYAVDSYSDNKEEAGKNILTWMGTLLEKYLTMEPSEFLTYMRTHARKPVIIEDEKASDGPIREAYRYSKSDTFVMRSQLDCQDPRLPGTGVFDIKTRACLPIRMDLLNFEESSGYLINKMFGMDGSFEREYYDLIRAAFLKYSFQVRIGNMDGVFVAYHNTERLFGFQYVSLEEMDQRIFSREPGAGDMVFRKCVQIMEAVSDEIVKCFPDESVRCTFEAEEVSGHLHVWIEPVEKKGETTPIKELVVTARNFLGENGVGGVFAIFNCTTNPCDYHSHPDTLIMSVLILFFTIGNVYWKISHVDEPEDQIRTRLNAAKERQFRAYSLPTGTNHSTIQEWWKNLNFGGTEETTGKLNIEEEIPDFFSTYFQEPDRKVAWLRHIAVQGRKETRKMEEEEKGKPKVVYGLGEVYLDEATEVEKLRESLGCEEGKVALDSRAEDECVQEPVEEDPSLGTEDVEVARNEGLGIVEDGESVEVRWNQKDVNSRTGESNLAGNLCPSREGDELEVAGGKTSRIDNDPSSVEQENENIPSGKAL</sequence>
<dbReference type="PANTHER" id="PTHR31014:SF0">
    <property type="entry name" value="MITOCHONDRIAL TRANSLATION SYSTEM COMPONENT PET127-RELATED"/>
    <property type="match status" value="1"/>
</dbReference>
<reference evidence="2 3" key="1">
    <citation type="submission" date="2024-02" db="EMBL/GenBank/DDBJ databases">
        <title>A draft genome for the cacao thread blight pathogen Marasmius crinis-equi.</title>
        <authorList>
            <person name="Cohen S.P."/>
            <person name="Baruah I.K."/>
            <person name="Amoako-Attah I."/>
            <person name="Bukari Y."/>
            <person name="Meinhardt L.W."/>
            <person name="Bailey B.A."/>
        </authorList>
    </citation>
    <scope>NUCLEOTIDE SEQUENCE [LARGE SCALE GENOMIC DNA]</scope>
    <source>
        <strain evidence="2 3">GH-76</strain>
    </source>
</reference>
<feature type="compositionally biased region" description="Polar residues" evidence="1">
    <location>
        <begin position="60"/>
        <end position="70"/>
    </location>
</feature>
<dbReference type="InterPro" id="IPR013943">
    <property type="entry name" value="Pet127"/>
</dbReference>
<dbReference type="PANTHER" id="PTHR31014">
    <property type="entry name" value="MITOCHONDRIAL TRANSLATION SYSTEM COMPONENT PET127-RELATED"/>
    <property type="match status" value="1"/>
</dbReference>
<gene>
    <name evidence="2" type="ORF">V5O48_000997</name>
</gene>
<feature type="region of interest" description="Disordered" evidence="1">
    <location>
        <begin position="911"/>
        <end position="964"/>
    </location>
</feature>
<protein>
    <submittedName>
        <fullName evidence="2">Uncharacterized protein</fullName>
    </submittedName>
</protein>
<dbReference type="Pfam" id="PF08634">
    <property type="entry name" value="Pet127"/>
    <property type="match status" value="1"/>
</dbReference>
<evidence type="ECO:0000313" key="3">
    <source>
        <dbReference type="Proteomes" id="UP001465976"/>
    </source>
</evidence>
<feature type="region of interest" description="Disordered" evidence="1">
    <location>
        <begin position="57"/>
        <end position="101"/>
    </location>
</feature>
<feature type="compositionally biased region" description="Basic and acidic residues" evidence="1">
    <location>
        <begin position="127"/>
        <end position="141"/>
    </location>
</feature>
<keyword evidence="3" id="KW-1185">Reference proteome</keyword>
<evidence type="ECO:0000313" key="2">
    <source>
        <dbReference type="EMBL" id="KAL0581003.1"/>
    </source>
</evidence>
<feature type="compositionally biased region" description="Polar residues" evidence="1">
    <location>
        <begin position="947"/>
        <end position="958"/>
    </location>
</feature>
<dbReference type="EMBL" id="JBAHYK010000018">
    <property type="protein sequence ID" value="KAL0581003.1"/>
    <property type="molecule type" value="Genomic_DNA"/>
</dbReference>
<feature type="region of interest" description="Disordered" evidence="1">
    <location>
        <begin position="118"/>
        <end position="195"/>
    </location>
</feature>
<name>A0ABR3FZK2_9AGAR</name>
<feature type="compositionally biased region" description="Basic residues" evidence="1">
    <location>
        <begin position="153"/>
        <end position="165"/>
    </location>
</feature>
<accession>A0ABR3FZK2</accession>
<proteinExistence type="predicted"/>